<sequence length="294" mass="33362">MIKDKKYRLLAKPDPNNGIYQSVLKEETGWQFLNFQARLMKKGEIWAGNTEGNEYAIILLGGNFSVKSDKGNWETKNGRKDVFSGIAHSLYLPRNTKFELTAESEVLDIAYGWCETDEDHPAYFKRPEEAAIEIRGGDNATRQINSLLQPGFDCHRLVSVEVYTPSGNWSSFPAHKHDDRKVDDNGDVTEACLEETYFYKIDKPQGFAIQQVYNDDRSLDEIAVARNNDIVLVPGGYHPVVAGHGYNVYYLNFLTGSDQSLANTDDPEHEWIYNSWKGLDPRVPVVTAEMNNLK</sequence>
<proteinExistence type="predicted"/>
<name>A0A6I6JNM5_9BACT</name>
<dbReference type="Gene3D" id="2.60.120.10">
    <property type="entry name" value="Jelly Rolls"/>
    <property type="match status" value="2"/>
</dbReference>
<dbReference type="EMBL" id="CP046401">
    <property type="protein sequence ID" value="QGY44051.1"/>
    <property type="molecule type" value="Genomic_DNA"/>
</dbReference>
<keyword evidence="3" id="KW-1185">Reference proteome</keyword>
<dbReference type="Proteomes" id="UP000428260">
    <property type="component" value="Chromosome"/>
</dbReference>
<dbReference type="Pfam" id="PF04962">
    <property type="entry name" value="KduI"/>
    <property type="match status" value="1"/>
</dbReference>
<evidence type="ECO:0000256" key="1">
    <source>
        <dbReference type="ARBA" id="ARBA00023235"/>
    </source>
</evidence>
<dbReference type="PANTHER" id="PTHR39193:SF1">
    <property type="entry name" value="5-DEOXY-GLUCURONATE ISOMERASE"/>
    <property type="match status" value="1"/>
</dbReference>
<dbReference type="InterPro" id="IPR011051">
    <property type="entry name" value="RmlC_Cupin_sf"/>
</dbReference>
<reference evidence="2 3" key="1">
    <citation type="submission" date="2019-11" db="EMBL/GenBank/DDBJ databases">
        <authorList>
            <person name="Zheng R.K."/>
            <person name="Sun C.M."/>
        </authorList>
    </citation>
    <scope>NUCLEOTIDE SEQUENCE [LARGE SCALE GENOMIC DNA]</scope>
    <source>
        <strain evidence="2 3">WC007</strain>
    </source>
</reference>
<dbReference type="InterPro" id="IPR024203">
    <property type="entry name" value="Deoxy-glucuronate_isom_IolB"/>
</dbReference>
<dbReference type="KEGG" id="mcos:GM418_10395"/>
<dbReference type="PIRSF" id="PIRSF036628">
    <property type="entry name" value="IolB"/>
    <property type="match status" value="1"/>
</dbReference>
<dbReference type="EC" id="5.3.1.30" evidence="2"/>
<dbReference type="AlphaFoldDB" id="A0A6I6JNM5"/>
<dbReference type="InterPro" id="IPR014710">
    <property type="entry name" value="RmlC-like_jellyroll"/>
</dbReference>
<accession>A0A6I6JNM5</accession>
<dbReference type="SUPFAM" id="SSF51182">
    <property type="entry name" value="RmlC-like cupins"/>
    <property type="match status" value="1"/>
</dbReference>
<organism evidence="2 3">
    <name type="scientific">Maribellus comscasis</name>
    <dbReference type="NCBI Taxonomy" id="2681766"/>
    <lineage>
        <taxon>Bacteria</taxon>
        <taxon>Pseudomonadati</taxon>
        <taxon>Bacteroidota</taxon>
        <taxon>Bacteroidia</taxon>
        <taxon>Marinilabiliales</taxon>
        <taxon>Prolixibacteraceae</taxon>
        <taxon>Maribellus</taxon>
    </lineage>
</organism>
<dbReference type="NCBIfam" id="TIGR04378">
    <property type="entry name" value="myo_inos_iolB"/>
    <property type="match status" value="1"/>
</dbReference>
<gene>
    <name evidence="2" type="primary">iolB</name>
    <name evidence="2" type="ORF">GM418_10395</name>
</gene>
<protein>
    <submittedName>
        <fullName evidence="2">5-deoxy-glucuronate isomerase</fullName>
        <ecNumber evidence="2">5.3.1.30</ecNumber>
    </submittedName>
</protein>
<keyword evidence="1 2" id="KW-0413">Isomerase</keyword>
<dbReference type="GO" id="GO:0008880">
    <property type="term" value="F:glucuronate isomerase activity"/>
    <property type="evidence" value="ECO:0007669"/>
    <property type="project" value="InterPro"/>
</dbReference>
<dbReference type="RefSeq" id="WP_158865786.1">
    <property type="nucleotide sequence ID" value="NZ_CP046401.1"/>
</dbReference>
<dbReference type="PANTHER" id="PTHR39193">
    <property type="entry name" value="5-DEOXY-GLUCURONATE ISOMERASE"/>
    <property type="match status" value="1"/>
</dbReference>
<evidence type="ECO:0000313" key="3">
    <source>
        <dbReference type="Proteomes" id="UP000428260"/>
    </source>
</evidence>
<dbReference type="InterPro" id="IPR021120">
    <property type="entry name" value="KduI/IolB_isomerase"/>
</dbReference>
<evidence type="ECO:0000313" key="2">
    <source>
        <dbReference type="EMBL" id="QGY44051.1"/>
    </source>
</evidence>
<dbReference type="GO" id="GO:0102482">
    <property type="term" value="F:5-deoxy-D-glucuronate isomerase activity"/>
    <property type="evidence" value="ECO:0007669"/>
    <property type="project" value="UniProtKB-EC"/>
</dbReference>
<dbReference type="GO" id="GO:0019310">
    <property type="term" value="P:inositol catabolic process"/>
    <property type="evidence" value="ECO:0007669"/>
    <property type="project" value="InterPro"/>
</dbReference>